<dbReference type="InterPro" id="IPR022671">
    <property type="entry name" value="Ribosomal_uL2_CS"/>
</dbReference>
<sequence length="278" mass="30632">MPIRQYRPTSPGRRGMSVSTFEEITKTKPEKSLTVSLKKHSGRNNQGKITTRHRGGGAKRAYRIIDFKRNKFGVPARVAAIEYDPNRSANIALLHYLDGEKRYIIAPLGLKVGDRVEAGPEADIRVGNALPLKNIPTGTTVHNVEMERGRGGQLARGAGVGIQLMAKEGDYALLRLPSGELRNVHILCMATIGQVGNLDHENVSIGKAGRSRHMGRRPTVRGSVMNPRDHPHGGGEGRAPIGGKPQTPWGKPAMGFKTRRNKRTNRFIVRRRNAGRRK</sequence>
<dbReference type="InterPro" id="IPR012340">
    <property type="entry name" value="NA-bd_OB-fold"/>
</dbReference>
<dbReference type="FunFam" id="2.40.50.140:FF:000003">
    <property type="entry name" value="50S ribosomal protein L2"/>
    <property type="match status" value="1"/>
</dbReference>
<feature type="domain" description="Large ribosomal subunit protein uL2 RNA-binding" evidence="10">
    <location>
        <begin position="42"/>
        <end position="118"/>
    </location>
</feature>
<dbReference type="EMBL" id="ADVG01000001">
    <property type="protein sequence ID" value="EFH90883.1"/>
    <property type="molecule type" value="Genomic_DNA"/>
</dbReference>
<dbReference type="Gene3D" id="2.30.30.30">
    <property type="match status" value="1"/>
</dbReference>
<dbReference type="GO" id="GO:0019843">
    <property type="term" value="F:rRNA binding"/>
    <property type="evidence" value="ECO:0007669"/>
    <property type="project" value="UniProtKB-UniRule"/>
</dbReference>
<comment type="similarity">
    <text evidence="1 7">Belongs to the universal ribosomal protein uL2 family.</text>
</comment>
<dbReference type="SMART" id="SM01383">
    <property type="entry name" value="Ribosomal_L2"/>
    <property type="match status" value="1"/>
</dbReference>
<comment type="function">
    <text evidence="7">One of the primary rRNA binding proteins. Required for association of the 30S and 50S subunits to form the 70S ribosome, for tRNA binding and peptide bond formation. It has been suggested to have peptidyltransferase activity; this is somewhat controversial. Makes several contacts with the 16S rRNA in the 70S ribosome.</text>
</comment>
<evidence type="ECO:0000256" key="2">
    <source>
        <dbReference type="ARBA" id="ARBA00022730"/>
    </source>
</evidence>
<keyword evidence="5 7" id="KW-0687">Ribonucleoprotein</keyword>
<dbReference type="OrthoDB" id="9778722at2"/>
<dbReference type="eggNOG" id="COG0090">
    <property type="taxonomic scope" value="Bacteria"/>
</dbReference>
<evidence type="ECO:0000259" key="10">
    <source>
        <dbReference type="SMART" id="SM01383"/>
    </source>
</evidence>
<dbReference type="AlphaFoldDB" id="D6THE1"/>
<evidence type="ECO:0000259" key="9">
    <source>
        <dbReference type="SMART" id="SM01382"/>
    </source>
</evidence>
<dbReference type="InterPro" id="IPR022666">
    <property type="entry name" value="Ribosomal_uL2_RNA-bd_dom"/>
</dbReference>
<evidence type="ECO:0000256" key="5">
    <source>
        <dbReference type="ARBA" id="ARBA00023274"/>
    </source>
</evidence>
<dbReference type="PANTHER" id="PTHR13691">
    <property type="entry name" value="RIBOSOMAL PROTEIN L2"/>
    <property type="match status" value="1"/>
</dbReference>
<feature type="compositionally biased region" description="Basic residues" evidence="8">
    <location>
        <begin position="209"/>
        <end position="219"/>
    </location>
</feature>
<gene>
    <name evidence="7" type="primary">rplB</name>
    <name evidence="11" type="ORF">Krac_12525</name>
</gene>
<evidence type="ECO:0000256" key="3">
    <source>
        <dbReference type="ARBA" id="ARBA00022884"/>
    </source>
</evidence>
<dbReference type="PROSITE" id="PS00467">
    <property type="entry name" value="RIBOSOMAL_L2"/>
    <property type="match status" value="1"/>
</dbReference>
<dbReference type="FunFam" id="2.30.30.30:FF:000001">
    <property type="entry name" value="50S ribosomal protein L2"/>
    <property type="match status" value="1"/>
</dbReference>
<dbReference type="Pfam" id="PF00181">
    <property type="entry name" value="Ribosomal_L2_N"/>
    <property type="match status" value="1"/>
</dbReference>
<dbReference type="FunCoup" id="D6THE1">
    <property type="interactions" value="615"/>
</dbReference>
<feature type="compositionally biased region" description="Basic residues" evidence="8">
    <location>
        <begin position="257"/>
        <end position="278"/>
    </location>
</feature>
<evidence type="ECO:0000256" key="8">
    <source>
        <dbReference type="SAM" id="MobiDB-lite"/>
    </source>
</evidence>
<keyword evidence="4 7" id="KW-0689">Ribosomal protein</keyword>
<dbReference type="RefSeq" id="WP_007908590.1">
    <property type="nucleotide sequence ID" value="NZ_ADVG01000001.1"/>
</dbReference>
<dbReference type="InterPro" id="IPR005880">
    <property type="entry name" value="Ribosomal_uL2_bac/org-type"/>
</dbReference>
<dbReference type="Gene3D" id="2.40.50.140">
    <property type="entry name" value="Nucleic acid-binding proteins"/>
    <property type="match status" value="1"/>
</dbReference>
<dbReference type="InterPro" id="IPR002171">
    <property type="entry name" value="Ribosomal_uL2"/>
</dbReference>
<feature type="domain" description="Large ribosomal subunit protein uL2 C-terminal" evidence="9">
    <location>
        <begin position="124"/>
        <end position="252"/>
    </location>
</feature>
<keyword evidence="12" id="KW-1185">Reference proteome</keyword>
<dbReference type="FunFam" id="4.10.950.10:FF:000001">
    <property type="entry name" value="50S ribosomal protein L2"/>
    <property type="match status" value="1"/>
</dbReference>
<organism evidence="11 12">
    <name type="scientific">Ktedonobacter racemifer DSM 44963</name>
    <dbReference type="NCBI Taxonomy" id="485913"/>
    <lineage>
        <taxon>Bacteria</taxon>
        <taxon>Bacillati</taxon>
        <taxon>Chloroflexota</taxon>
        <taxon>Ktedonobacteria</taxon>
        <taxon>Ktedonobacterales</taxon>
        <taxon>Ktedonobacteraceae</taxon>
        <taxon>Ktedonobacter</taxon>
    </lineage>
</organism>
<feature type="region of interest" description="Disordered" evidence="8">
    <location>
        <begin position="207"/>
        <end position="278"/>
    </location>
</feature>
<comment type="subunit">
    <text evidence="7">Part of the 50S ribosomal subunit. Forms a bridge to the 30S subunit in the 70S ribosome.</text>
</comment>
<dbReference type="InterPro" id="IPR022669">
    <property type="entry name" value="Ribosomal_uL2_C"/>
</dbReference>
<accession>D6THE1</accession>
<comment type="caution">
    <text evidence="11">The sequence shown here is derived from an EMBL/GenBank/DDBJ whole genome shotgun (WGS) entry which is preliminary data.</text>
</comment>
<dbReference type="InParanoid" id="D6THE1"/>
<dbReference type="STRING" id="485913.Krac_12525"/>
<dbReference type="Proteomes" id="UP000004508">
    <property type="component" value="Unassembled WGS sequence"/>
</dbReference>
<evidence type="ECO:0000256" key="1">
    <source>
        <dbReference type="ARBA" id="ARBA00005636"/>
    </source>
</evidence>
<dbReference type="SMART" id="SM01382">
    <property type="entry name" value="Ribosomal_L2_C"/>
    <property type="match status" value="1"/>
</dbReference>
<evidence type="ECO:0000313" key="11">
    <source>
        <dbReference type="EMBL" id="EFH90883.1"/>
    </source>
</evidence>
<proteinExistence type="inferred from homology"/>
<keyword evidence="2 7" id="KW-0699">rRNA-binding</keyword>
<dbReference type="InterPro" id="IPR008991">
    <property type="entry name" value="Translation_prot_SH3-like_sf"/>
</dbReference>
<evidence type="ECO:0000256" key="7">
    <source>
        <dbReference type="HAMAP-Rule" id="MF_01320"/>
    </source>
</evidence>
<name>D6THE1_KTERA</name>
<dbReference type="SUPFAM" id="SSF50249">
    <property type="entry name" value="Nucleic acid-binding proteins"/>
    <property type="match status" value="1"/>
</dbReference>
<dbReference type="PIRSF" id="PIRSF002158">
    <property type="entry name" value="Ribosomal_L2"/>
    <property type="match status" value="1"/>
</dbReference>
<dbReference type="Gene3D" id="4.10.950.10">
    <property type="entry name" value="Ribosomal protein L2, domain 3"/>
    <property type="match status" value="1"/>
</dbReference>
<feature type="region of interest" description="Disordered" evidence="8">
    <location>
        <begin position="36"/>
        <end position="55"/>
    </location>
</feature>
<dbReference type="GO" id="GO:0002181">
    <property type="term" value="P:cytoplasmic translation"/>
    <property type="evidence" value="ECO:0007669"/>
    <property type="project" value="TreeGrafter"/>
</dbReference>
<keyword evidence="3 7" id="KW-0694">RNA-binding</keyword>
<dbReference type="GO" id="GO:0015934">
    <property type="term" value="C:large ribosomal subunit"/>
    <property type="evidence" value="ECO:0007669"/>
    <property type="project" value="InterPro"/>
</dbReference>
<evidence type="ECO:0000256" key="6">
    <source>
        <dbReference type="ARBA" id="ARBA00035242"/>
    </source>
</evidence>
<dbReference type="InterPro" id="IPR014722">
    <property type="entry name" value="Rib_uL2_dom2"/>
</dbReference>
<reference evidence="11 12" key="1">
    <citation type="journal article" date="2011" name="Stand. Genomic Sci.">
        <title>Non-contiguous finished genome sequence and contextual data of the filamentous soil bacterium Ktedonobacter racemifer type strain (SOSP1-21).</title>
        <authorList>
            <person name="Chang Y.J."/>
            <person name="Land M."/>
            <person name="Hauser L."/>
            <person name="Chertkov O."/>
            <person name="Del Rio T.G."/>
            <person name="Nolan M."/>
            <person name="Copeland A."/>
            <person name="Tice H."/>
            <person name="Cheng J.F."/>
            <person name="Lucas S."/>
            <person name="Han C."/>
            <person name="Goodwin L."/>
            <person name="Pitluck S."/>
            <person name="Ivanova N."/>
            <person name="Ovchinikova G."/>
            <person name="Pati A."/>
            <person name="Chen A."/>
            <person name="Palaniappan K."/>
            <person name="Mavromatis K."/>
            <person name="Liolios K."/>
            <person name="Brettin T."/>
            <person name="Fiebig A."/>
            <person name="Rohde M."/>
            <person name="Abt B."/>
            <person name="Goker M."/>
            <person name="Detter J.C."/>
            <person name="Woyke T."/>
            <person name="Bristow J."/>
            <person name="Eisen J.A."/>
            <person name="Markowitz V."/>
            <person name="Hugenholtz P."/>
            <person name="Kyrpides N.C."/>
            <person name="Klenk H.P."/>
            <person name="Lapidus A."/>
        </authorList>
    </citation>
    <scope>NUCLEOTIDE SEQUENCE [LARGE SCALE GENOMIC DNA]</scope>
    <source>
        <strain evidence="12">DSM 44963</strain>
    </source>
</reference>
<dbReference type="PANTHER" id="PTHR13691:SF5">
    <property type="entry name" value="LARGE RIBOSOMAL SUBUNIT PROTEIN UL2M"/>
    <property type="match status" value="1"/>
</dbReference>
<evidence type="ECO:0000256" key="4">
    <source>
        <dbReference type="ARBA" id="ARBA00022980"/>
    </source>
</evidence>
<dbReference type="GO" id="GO:0016740">
    <property type="term" value="F:transferase activity"/>
    <property type="evidence" value="ECO:0007669"/>
    <property type="project" value="InterPro"/>
</dbReference>
<dbReference type="InterPro" id="IPR014726">
    <property type="entry name" value="Ribosomal_uL2_dom3"/>
</dbReference>
<evidence type="ECO:0000313" key="12">
    <source>
        <dbReference type="Proteomes" id="UP000004508"/>
    </source>
</evidence>
<dbReference type="SUPFAM" id="SSF50104">
    <property type="entry name" value="Translation proteins SH3-like domain"/>
    <property type="match status" value="1"/>
</dbReference>
<dbReference type="HAMAP" id="MF_01320_B">
    <property type="entry name" value="Ribosomal_uL2_B"/>
    <property type="match status" value="1"/>
</dbReference>
<dbReference type="Pfam" id="PF03947">
    <property type="entry name" value="Ribosomal_L2_C"/>
    <property type="match status" value="1"/>
</dbReference>
<dbReference type="NCBIfam" id="TIGR01171">
    <property type="entry name" value="rplB_bact"/>
    <property type="match status" value="1"/>
</dbReference>
<dbReference type="GO" id="GO:0003735">
    <property type="term" value="F:structural constituent of ribosome"/>
    <property type="evidence" value="ECO:0007669"/>
    <property type="project" value="InterPro"/>
</dbReference>
<protein>
    <recommendedName>
        <fullName evidence="6 7">Large ribosomal subunit protein uL2</fullName>
    </recommendedName>
</protein>